<organism evidence="2 3">
    <name type="scientific">Marasmius tenuissimus</name>
    <dbReference type="NCBI Taxonomy" id="585030"/>
    <lineage>
        <taxon>Eukaryota</taxon>
        <taxon>Fungi</taxon>
        <taxon>Dikarya</taxon>
        <taxon>Basidiomycota</taxon>
        <taxon>Agaricomycotina</taxon>
        <taxon>Agaricomycetes</taxon>
        <taxon>Agaricomycetidae</taxon>
        <taxon>Agaricales</taxon>
        <taxon>Marasmiineae</taxon>
        <taxon>Marasmiaceae</taxon>
        <taxon>Marasmius</taxon>
    </lineage>
</organism>
<keyword evidence="3" id="KW-1185">Reference proteome</keyword>
<evidence type="ECO:0000259" key="1">
    <source>
        <dbReference type="Pfam" id="PF00149"/>
    </source>
</evidence>
<dbReference type="Pfam" id="PF00149">
    <property type="entry name" value="Metallophos"/>
    <property type="match status" value="1"/>
</dbReference>
<name>A0ABR2ZGQ8_9AGAR</name>
<dbReference type="InterPro" id="IPR029052">
    <property type="entry name" value="Metallo-depent_PP-like"/>
</dbReference>
<dbReference type="PANTHER" id="PTHR12905">
    <property type="entry name" value="METALLOPHOSPHOESTERASE"/>
    <property type="match status" value="1"/>
</dbReference>
<protein>
    <recommendedName>
        <fullName evidence="1">Calcineurin-like phosphoesterase domain-containing protein</fullName>
    </recommendedName>
</protein>
<sequence length="262" mass="29077">MDVLLNRQSESAWNRFQSSPVLFLARLIYHPTSVLSTSLVSSSSKESSIRVVCISDTHNTHNSQPQLPQGDILIHAGDLIVSGSRKELDDVLSWLSNLPHPHKIFIAGNHDTCLAEDVMKDYVVRTYPELTYLENSEVQVTISPGNGKERKNERIVRIYGSPYTPKHGSFKFQYPRVHAPWYRATSPPTSSYESTKTWNTIPPVVDIVVTHGPPYAHLDVAWLSSLFGGHTNAEAMILVNAAAVGGHRLVDDELKGAIVVDI</sequence>
<proteinExistence type="predicted"/>
<dbReference type="Proteomes" id="UP001437256">
    <property type="component" value="Unassembled WGS sequence"/>
</dbReference>
<feature type="domain" description="Calcineurin-like phosphoesterase" evidence="1">
    <location>
        <begin position="49"/>
        <end position="233"/>
    </location>
</feature>
<dbReference type="Gene3D" id="3.60.21.10">
    <property type="match status" value="1"/>
</dbReference>
<dbReference type="InterPro" id="IPR051693">
    <property type="entry name" value="UPF0046_metallophosphoest"/>
</dbReference>
<evidence type="ECO:0000313" key="3">
    <source>
        <dbReference type="Proteomes" id="UP001437256"/>
    </source>
</evidence>
<dbReference type="EMBL" id="JBBXMP010000159">
    <property type="protein sequence ID" value="KAL0060840.1"/>
    <property type="molecule type" value="Genomic_DNA"/>
</dbReference>
<accession>A0ABR2ZGQ8</accession>
<evidence type="ECO:0000313" key="2">
    <source>
        <dbReference type="EMBL" id="KAL0060840.1"/>
    </source>
</evidence>
<dbReference type="SUPFAM" id="SSF56300">
    <property type="entry name" value="Metallo-dependent phosphatases"/>
    <property type="match status" value="1"/>
</dbReference>
<dbReference type="PANTHER" id="PTHR12905:SF28">
    <property type="entry name" value="RHAMNOGALACTURONATE LYASE C-RELATED"/>
    <property type="match status" value="1"/>
</dbReference>
<reference evidence="2 3" key="1">
    <citation type="submission" date="2024-05" db="EMBL/GenBank/DDBJ databases">
        <title>A draft genome resource for the thread blight pathogen Marasmius tenuissimus strain MS-2.</title>
        <authorList>
            <person name="Yulfo-Soto G.E."/>
            <person name="Baruah I.K."/>
            <person name="Amoako-Attah I."/>
            <person name="Bukari Y."/>
            <person name="Meinhardt L.W."/>
            <person name="Bailey B.A."/>
            <person name="Cohen S.P."/>
        </authorList>
    </citation>
    <scope>NUCLEOTIDE SEQUENCE [LARGE SCALE GENOMIC DNA]</scope>
    <source>
        <strain evidence="2 3">MS-2</strain>
    </source>
</reference>
<gene>
    <name evidence="2" type="ORF">AAF712_012379</name>
</gene>
<comment type="caution">
    <text evidence="2">The sequence shown here is derived from an EMBL/GenBank/DDBJ whole genome shotgun (WGS) entry which is preliminary data.</text>
</comment>
<dbReference type="InterPro" id="IPR004843">
    <property type="entry name" value="Calcineurin-like_PHP"/>
</dbReference>